<proteinExistence type="predicted"/>
<name>A0A183IXK8_9BILA</name>
<sequence>MSRQRWWRCVRLPSLCSALYTENGLFVGSARLGSALLGSWRDCSCVRGELLQLLHRRRQSLDTHTRYWTAISK</sequence>
<keyword evidence="1" id="KW-0732">Signal</keyword>
<evidence type="ECO:0000313" key="3">
    <source>
        <dbReference type="Proteomes" id="UP000270296"/>
    </source>
</evidence>
<reference evidence="2 3" key="2">
    <citation type="submission" date="2018-11" db="EMBL/GenBank/DDBJ databases">
        <authorList>
            <consortium name="Pathogen Informatics"/>
        </authorList>
    </citation>
    <scope>NUCLEOTIDE SEQUENCE [LARGE SCALE GENOMIC DNA]</scope>
</reference>
<reference evidence="4" key="1">
    <citation type="submission" date="2016-06" db="UniProtKB">
        <authorList>
            <consortium name="WormBaseParasite"/>
        </authorList>
    </citation>
    <scope>IDENTIFICATION</scope>
</reference>
<protein>
    <submittedName>
        <fullName evidence="4">Secreted protein</fullName>
    </submittedName>
</protein>
<evidence type="ECO:0000313" key="4">
    <source>
        <dbReference type="WBParaSite" id="SBAD_0000866501-mRNA-1"/>
    </source>
</evidence>
<dbReference type="AlphaFoldDB" id="A0A183IXK8"/>
<dbReference type="EMBL" id="UZAM01011510">
    <property type="protein sequence ID" value="VDP16683.1"/>
    <property type="molecule type" value="Genomic_DNA"/>
</dbReference>
<organism evidence="4">
    <name type="scientific">Soboliphyme baturini</name>
    <dbReference type="NCBI Taxonomy" id="241478"/>
    <lineage>
        <taxon>Eukaryota</taxon>
        <taxon>Metazoa</taxon>
        <taxon>Ecdysozoa</taxon>
        <taxon>Nematoda</taxon>
        <taxon>Enoplea</taxon>
        <taxon>Dorylaimia</taxon>
        <taxon>Dioctophymatida</taxon>
        <taxon>Dioctophymatoidea</taxon>
        <taxon>Soboliphymatidae</taxon>
        <taxon>Soboliphyme</taxon>
    </lineage>
</organism>
<accession>A0A183IXK8</accession>
<dbReference type="WBParaSite" id="SBAD_0000866501-mRNA-1">
    <property type="protein sequence ID" value="SBAD_0000866501-mRNA-1"/>
    <property type="gene ID" value="SBAD_0000866501"/>
</dbReference>
<keyword evidence="3" id="KW-1185">Reference proteome</keyword>
<dbReference type="Proteomes" id="UP000270296">
    <property type="component" value="Unassembled WGS sequence"/>
</dbReference>
<feature type="signal peptide" evidence="1">
    <location>
        <begin position="1"/>
        <end position="18"/>
    </location>
</feature>
<evidence type="ECO:0000313" key="2">
    <source>
        <dbReference type="EMBL" id="VDP16683.1"/>
    </source>
</evidence>
<evidence type="ECO:0000256" key="1">
    <source>
        <dbReference type="SAM" id="SignalP"/>
    </source>
</evidence>
<gene>
    <name evidence="2" type="ORF">SBAD_LOCUS8356</name>
</gene>
<feature type="chain" id="PRO_5043140276" evidence="1">
    <location>
        <begin position="19"/>
        <end position="73"/>
    </location>
</feature>